<dbReference type="InterPro" id="IPR018979">
    <property type="entry name" value="FERM_N"/>
</dbReference>
<keyword evidence="8 12" id="KW-0479">Metal-binding</keyword>
<dbReference type="InterPro" id="IPR013083">
    <property type="entry name" value="Znf_RING/FYVE/PHD"/>
</dbReference>
<name>A0A2H8TRQ8_9HEMI</name>
<dbReference type="CDD" id="cd17104">
    <property type="entry name" value="FERM_F1_MYLIP"/>
    <property type="match status" value="1"/>
</dbReference>
<reference evidence="15" key="1">
    <citation type="submission" date="2017-10" db="EMBL/GenBank/DDBJ databases">
        <title>Transcriptome Assembly of Sugarcane Aphid Adults.</title>
        <authorList>
            <person name="Scully E.D."/>
            <person name="Palmer N.A."/>
            <person name="Geib S.M."/>
            <person name="Sarath G."/>
            <person name="Sattler S.E."/>
        </authorList>
    </citation>
    <scope>NUCLEOTIDE SEQUENCE</scope>
    <source>
        <tissue evidence="15">Whole body</tissue>
    </source>
</reference>
<evidence type="ECO:0000256" key="9">
    <source>
        <dbReference type="ARBA" id="ARBA00022786"/>
    </source>
</evidence>
<dbReference type="Gene3D" id="3.10.20.90">
    <property type="entry name" value="Phosphatidylinositol 3-kinase Catalytic Subunit, Chain A, domain 1"/>
    <property type="match status" value="1"/>
</dbReference>
<dbReference type="GO" id="GO:0061630">
    <property type="term" value="F:ubiquitin protein ligase activity"/>
    <property type="evidence" value="ECO:0007669"/>
    <property type="project" value="UniProtKB-EC"/>
</dbReference>
<gene>
    <name evidence="15" type="primary">MYLIP_1</name>
</gene>
<evidence type="ECO:0000256" key="5">
    <source>
        <dbReference type="ARBA" id="ARBA00012483"/>
    </source>
</evidence>
<evidence type="ECO:0000256" key="12">
    <source>
        <dbReference type="PROSITE-ProRule" id="PRU00175"/>
    </source>
</evidence>
<keyword evidence="10" id="KW-0862">Zinc</keyword>
<evidence type="ECO:0000256" key="1">
    <source>
        <dbReference type="ARBA" id="ARBA00000900"/>
    </source>
</evidence>
<comment type="pathway">
    <text evidence="4">Protein modification; protein ubiquitination.</text>
</comment>
<dbReference type="SMART" id="SM00295">
    <property type="entry name" value="B41"/>
    <property type="match status" value="1"/>
</dbReference>
<dbReference type="AlphaFoldDB" id="A0A2H8TRQ8"/>
<dbReference type="SUPFAM" id="SSF54236">
    <property type="entry name" value="Ubiquitin-like"/>
    <property type="match status" value="1"/>
</dbReference>
<keyword evidence="6" id="KW-0963">Cytoplasm</keyword>
<dbReference type="GO" id="GO:0005737">
    <property type="term" value="C:cytoplasm"/>
    <property type="evidence" value="ECO:0007669"/>
    <property type="project" value="UniProtKB-SubCell"/>
</dbReference>
<dbReference type="GO" id="GO:0006511">
    <property type="term" value="P:ubiquitin-dependent protein catabolic process"/>
    <property type="evidence" value="ECO:0007669"/>
    <property type="project" value="TreeGrafter"/>
</dbReference>
<dbReference type="InterPro" id="IPR014352">
    <property type="entry name" value="FERM/acyl-CoA-bd_prot_sf"/>
</dbReference>
<dbReference type="InterPro" id="IPR011993">
    <property type="entry name" value="PH-like_dom_sf"/>
</dbReference>
<keyword evidence="9" id="KW-0833">Ubl conjugation pathway</keyword>
<dbReference type="InterPro" id="IPR035963">
    <property type="entry name" value="FERM_2"/>
</dbReference>
<dbReference type="UniPathway" id="UPA00143"/>
<keyword evidence="8 12" id="KW-0863">Zinc-finger</keyword>
<dbReference type="SUPFAM" id="SSF57850">
    <property type="entry name" value="RING/U-box"/>
    <property type="match status" value="1"/>
</dbReference>
<dbReference type="PANTHER" id="PTHR23280">
    <property type="entry name" value="4.1 G PROTEIN"/>
    <property type="match status" value="1"/>
</dbReference>
<evidence type="ECO:0000256" key="10">
    <source>
        <dbReference type="ARBA" id="ARBA00022833"/>
    </source>
</evidence>
<evidence type="ECO:0000259" key="14">
    <source>
        <dbReference type="PROSITE" id="PS50089"/>
    </source>
</evidence>
<dbReference type="GO" id="GO:0016567">
    <property type="term" value="P:protein ubiquitination"/>
    <property type="evidence" value="ECO:0007669"/>
    <property type="project" value="UniProtKB-UniPathway"/>
</dbReference>
<dbReference type="GO" id="GO:0071944">
    <property type="term" value="C:cell periphery"/>
    <property type="evidence" value="ECO:0007669"/>
    <property type="project" value="UniProtKB-ARBA"/>
</dbReference>
<comment type="subcellular location">
    <subcellularLocation>
        <location evidence="2">Cell junction</location>
    </subcellularLocation>
    <subcellularLocation>
        <location evidence="3">Cytoplasm</location>
    </subcellularLocation>
</comment>
<protein>
    <recommendedName>
        <fullName evidence="5">RING-type E3 ubiquitin transferase</fullName>
        <ecNumber evidence="5">2.3.2.27</ecNumber>
    </recommendedName>
</protein>
<comment type="catalytic activity">
    <reaction evidence="1">
        <text>S-ubiquitinyl-[E2 ubiquitin-conjugating enzyme]-L-cysteine + [acceptor protein]-L-lysine = [E2 ubiquitin-conjugating enzyme]-L-cysteine + N(6)-ubiquitinyl-[acceptor protein]-L-lysine.</text>
        <dbReference type="EC" id="2.3.2.27"/>
    </reaction>
</comment>
<dbReference type="EMBL" id="GFXV01004766">
    <property type="protein sequence ID" value="MBW16571.1"/>
    <property type="molecule type" value="Transcribed_RNA"/>
</dbReference>
<dbReference type="SUPFAM" id="SSF50729">
    <property type="entry name" value="PH domain-like"/>
    <property type="match status" value="1"/>
</dbReference>
<dbReference type="InterPro" id="IPR000299">
    <property type="entry name" value="FERM_domain"/>
</dbReference>
<dbReference type="InterPro" id="IPR019749">
    <property type="entry name" value="Band_41_domain"/>
</dbReference>
<evidence type="ECO:0000256" key="2">
    <source>
        <dbReference type="ARBA" id="ARBA00004282"/>
    </source>
</evidence>
<dbReference type="InterPro" id="IPR001841">
    <property type="entry name" value="Znf_RING"/>
</dbReference>
<dbReference type="PANTHER" id="PTHR23280:SF13">
    <property type="entry name" value="E3 UBIQUITIN-PROTEIN LIGASE MYLIP"/>
    <property type="match status" value="1"/>
</dbReference>
<evidence type="ECO:0000256" key="11">
    <source>
        <dbReference type="ARBA" id="ARBA00022949"/>
    </source>
</evidence>
<sequence length="439" mass="49600">MWCLVSQPNAVVIEVRLDHKAKGLECLEKVCECLGINKECDYFGLQYKTVKGQDVWLNLRNLIEHQVAGVHPYRFALRVKFWVPPHLLLQESTRHQFYLHAKLELCEGRLRPTDSQAICKTIALLAQAEFGDCDDSVALVQFFAYWCEHLGVSKDDDEFIVDQIQSLQIEMKGMKQTTAEYWLIKEVSGLQNFGEEVFEGRTTNGSSVLVGVGPHGISLEHPDQPDHEKQMIPYTAIRSAASHRRVFEMWYLAGVEHSETLIVLKLESSLGANTLYRALTEKHAFYSCETVRGAVTSQYIRDLKGTIISIFNEDSPLGKKYVFDIQRTCREVHDNARRALYEKQNKVTPSSSTVVLSSPEPEPATSQDSYKLAKLIDALTCRICMDATIDHVFFPCGHVIACGTCVKRCETCPLCRGAIDESRRVFIPTLADLPGLLHQ</sequence>
<dbReference type="CDD" id="cd13195">
    <property type="entry name" value="FERM_C_MYLIP_IDOL"/>
    <property type="match status" value="1"/>
</dbReference>
<dbReference type="Gene3D" id="2.30.29.30">
    <property type="entry name" value="Pleckstrin-homology domain (PH domain)/Phosphotyrosine-binding domain (PTB)"/>
    <property type="match status" value="1"/>
</dbReference>
<evidence type="ECO:0000256" key="7">
    <source>
        <dbReference type="ARBA" id="ARBA00022679"/>
    </source>
</evidence>
<keyword evidence="11" id="KW-0965">Cell junction</keyword>
<organism evidence="15">
    <name type="scientific">Melanaphis sacchari</name>
    <dbReference type="NCBI Taxonomy" id="742174"/>
    <lineage>
        <taxon>Eukaryota</taxon>
        <taxon>Metazoa</taxon>
        <taxon>Ecdysozoa</taxon>
        <taxon>Arthropoda</taxon>
        <taxon>Hexapoda</taxon>
        <taxon>Insecta</taxon>
        <taxon>Pterygota</taxon>
        <taxon>Neoptera</taxon>
        <taxon>Paraneoptera</taxon>
        <taxon>Hemiptera</taxon>
        <taxon>Sternorrhyncha</taxon>
        <taxon>Aphidomorpha</taxon>
        <taxon>Aphidoidea</taxon>
        <taxon>Aphididae</taxon>
        <taxon>Aphidini</taxon>
        <taxon>Melanaphis</taxon>
    </lineage>
</organism>
<accession>A0A2H8TRQ8</accession>
<proteinExistence type="predicted"/>
<dbReference type="SMART" id="SM01196">
    <property type="entry name" value="FERM_C"/>
    <property type="match status" value="1"/>
</dbReference>
<dbReference type="PROSITE" id="PS50057">
    <property type="entry name" value="FERM_3"/>
    <property type="match status" value="1"/>
</dbReference>
<dbReference type="Gene3D" id="1.20.80.10">
    <property type="match status" value="1"/>
</dbReference>
<evidence type="ECO:0000256" key="8">
    <source>
        <dbReference type="ARBA" id="ARBA00022771"/>
    </source>
</evidence>
<dbReference type="InterPro" id="IPR019748">
    <property type="entry name" value="FERM_central"/>
</dbReference>
<dbReference type="Pfam" id="PF13920">
    <property type="entry name" value="zf-C3HC4_3"/>
    <property type="match status" value="1"/>
</dbReference>
<dbReference type="OrthoDB" id="10037309at2759"/>
<dbReference type="InterPro" id="IPR029071">
    <property type="entry name" value="Ubiquitin-like_domsf"/>
</dbReference>
<feature type="domain" description="FERM" evidence="13">
    <location>
        <begin position="1"/>
        <end position="290"/>
    </location>
</feature>
<evidence type="ECO:0000256" key="3">
    <source>
        <dbReference type="ARBA" id="ARBA00004496"/>
    </source>
</evidence>
<dbReference type="InterPro" id="IPR018980">
    <property type="entry name" value="FERM_PH-like_C"/>
</dbReference>
<dbReference type="GO" id="GO:0009887">
    <property type="term" value="P:animal organ morphogenesis"/>
    <property type="evidence" value="ECO:0007669"/>
    <property type="project" value="UniProtKB-ARBA"/>
</dbReference>
<dbReference type="GO" id="GO:0008270">
    <property type="term" value="F:zinc ion binding"/>
    <property type="evidence" value="ECO:0007669"/>
    <property type="project" value="UniProtKB-KW"/>
</dbReference>
<dbReference type="GO" id="GO:0070161">
    <property type="term" value="C:anchoring junction"/>
    <property type="evidence" value="ECO:0007669"/>
    <property type="project" value="UniProtKB-SubCell"/>
</dbReference>
<evidence type="ECO:0000313" key="15">
    <source>
        <dbReference type="EMBL" id="MBW16571.1"/>
    </source>
</evidence>
<evidence type="ECO:0000256" key="6">
    <source>
        <dbReference type="ARBA" id="ARBA00022490"/>
    </source>
</evidence>
<dbReference type="GO" id="GO:0030182">
    <property type="term" value="P:neuron differentiation"/>
    <property type="evidence" value="ECO:0007669"/>
    <property type="project" value="UniProtKB-ARBA"/>
</dbReference>
<dbReference type="EC" id="2.3.2.27" evidence="5"/>
<dbReference type="InterPro" id="IPR041790">
    <property type="entry name" value="MYLIP_FERM_C"/>
</dbReference>
<dbReference type="Pfam" id="PF09379">
    <property type="entry name" value="FERM_N"/>
    <property type="match status" value="1"/>
</dbReference>
<evidence type="ECO:0000256" key="4">
    <source>
        <dbReference type="ARBA" id="ARBA00004906"/>
    </source>
</evidence>
<dbReference type="Pfam" id="PF00373">
    <property type="entry name" value="FERM_M"/>
    <property type="match status" value="1"/>
</dbReference>
<evidence type="ECO:0000259" key="13">
    <source>
        <dbReference type="PROSITE" id="PS50057"/>
    </source>
</evidence>
<dbReference type="CDD" id="cd14473">
    <property type="entry name" value="FERM_B-lobe"/>
    <property type="match status" value="1"/>
</dbReference>
<dbReference type="PROSITE" id="PS50089">
    <property type="entry name" value="ZF_RING_2"/>
    <property type="match status" value="1"/>
</dbReference>
<keyword evidence="7" id="KW-0808">Transferase</keyword>
<dbReference type="SUPFAM" id="SSF47031">
    <property type="entry name" value="Second domain of FERM"/>
    <property type="match status" value="1"/>
</dbReference>
<dbReference type="Gene3D" id="3.30.40.10">
    <property type="entry name" value="Zinc/RING finger domain, C3HC4 (zinc finger)"/>
    <property type="match status" value="1"/>
</dbReference>
<feature type="domain" description="RING-type" evidence="14">
    <location>
        <begin position="381"/>
        <end position="416"/>
    </location>
</feature>